<dbReference type="Pfam" id="PF00041">
    <property type="entry name" value="fn3"/>
    <property type="match status" value="1"/>
</dbReference>
<dbReference type="Pfam" id="PF07676">
    <property type="entry name" value="PD40"/>
    <property type="match status" value="1"/>
</dbReference>
<dbReference type="CDD" id="cd00063">
    <property type="entry name" value="FN3"/>
    <property type="match status" value="2"/>
</dbReference>
<evidence type="ECO:0000256" key="1">
    <source>
        <dbReference type="ARBA" id="ARBA00023295"/>
    </source>
</evidence>
<feature type="domain" description="Fibronectin type-III" evidence="4">
    <location>
        <begin position="363"/>
        <end position="457"/>
    </location>
</feature>
<keyword evidence="1" id="KW-0326">Glycosidase</keyword>
<feature type="signal peptide" evidence="3">
    <location>
        <begin position="1"/>
        <end position="29"/>
    </location>
</feature>
<protein>
    <submittedName>
        <fullName evidence="5">WD40 repeat protein</fullName>
    </submittedName>
</protein>
<sequence>MKRKVVLGAVLVVVATLATFLPGFNGAQAATSVPGAPRSATSFPVVGAAGVKWEPPSDNLDSPPESYVVMRQRKNGHWEDISGPVDPSVHHWIDANLQPGESHEYYVVARNEVGASQTSGIITATRPLQDPVTGSVNALTIDVNPGYNGISPLTNEVATSVVAGQPEGVTRTLSAGDIQVTLPALLPGPGSYVPVFRLRQGEVDCGVPDSAKLTITQLAYTADLQIALMSGWFSFWPCGAGREEVVGEIRVNSTEPYSAISVSSYSVDFGRVLVGTTAGRPITITNAGTTDLTIARTELTSGYSDRWGVRDDCSAPLPPASSCTMTITFKATTTYQLDAWFRIFDSTRQEYRHIRAVAAGESPPSAPDSVEAVATLTGVDLSWTGPSQDGARPVQGFVVRRHVDNTITEYKLPADRHQWIDPDLTPGAFYSVSAVNELGEGPRTFPIEPAPSREQIAVFSAPTGADSTLGAVGIWGGIQVVPIGSDAPSSSRAELAVSPDGRSLAYTTAEGENIVLWTRRAGGPGSHPVTRVVTAAAIHTPAWSPDGTRIAYTTKDGTASCVDIVPATGGVPARVGCSLDFPVWHPDAQSLIVRDSRISGAPLARVAARANGTRIAILSGANGATHAAASPDGRWLAFVPAGQSNRVGIMPLTGGTARLSAELPPSSILRVSWRPDANQLGVLSRQSGLDRIHAVPVSAGVPDMPRLLLQSASDQTIHDLQWQGLATLIKPTPGVTGPSPSIAFDTSGLQSGSTITCQIDERAPVSCASPYRPTGLTSGPHTLRVIAQEPGGPTFFGRKVVAARAFTVDATAPAASIVAPTFAATVAPSATVTYTATDSSGVASYDLRYRTASSSGAFSNYVYPKAGTTGRSYVLALAGGYEYCVSVRARDLVGNTSAWTAERCFSRPLDDRSLSAGAGWIRGTAAGLYYSTSTSSTRYDASLTRAVKMKRAYLLATKCSACGVVAVYLGTRYLTTINLYAATTQRQVLIGIPAQTSAISGTLRIATRSTGKLVQIDGLAIRQT</sequence>
<dbReference type="Gene3D" id="2.120.10.60">
    <property type="entry name" value="Tricorn protease N-terminal domain"/>
    <property type="match status" value="1"/>
</dbReference>
<dbReference type="RefSeq" id="WP_132189374.1">
    <property type="nucleotide sequence ID" value="NZ_SLWM01000005.1"/>
</dbReference>
<dbReference type="InterPro" id="IPR036116">
    <property type="entry name" value="FN3_sf"/>
</dbReference>
<reference evidence="5 6" key="1">
    <citation type="journal article" date="2015" name="Stand. Genomic Sci.">
        <title>Genomic Encyclopedia of Bacterial and Archaeal Type Strains, Phase III: the genomes of soil and plant-associated and newly described type strains.</title>
        <authorList>
            <person name="Whitman W.B."/>
            <person name="Woyke T."/>
            <person name="Klenk H.P."/>
            <person name="Zhou Y."/>
            <person name="Lilburn T.G."/>
            <person name="Beck B.J."/>
            <person name="De Vos P."/>
            <person name="Vandamme P."/>
            <person name="Eisen J.A."/>
            <person name="Garrity G."/>
            <person name="Hugenholtz P."/>
            <person name="Kyrpides N.C."/>
        </authorList>
    </citation>
    <scope>NUCLEOTIDE SEQUENCE [LARGE SCALE GENOMIC DNA]</scope>
    <source>
        <strain evidence="5 6">VKM Ac-2538</strain>
    </source>
</reference>
<dbReference type="InterPro" id="IPR013783">
    <property type="entry name" value="Ig-like_fold"/>
</dbReference>
<dbReference type="EMBL" id="SLWM01000005">
    <property type="protein sequence ID" value="TCO24469.1"/>
    <property type="molecule type" value="Genomic_DNA"/>
</dbReference>
<evidence type="ECO:0000313" key="6">
    <source>
        <dbReference type="Proteomes" id="UP000295818"/>
    </source>
</evidence>
<dbReference type="SUPFAM" id="SSF49265">
    <property type="entry name" value="Fibronectin type III"/>
    <property type="match status" value="1"/>
</dbReference>
<feature type="chain" id="PRO_5045581855" evidence="3">
    <location>
        <begin position="30"/>
        <end position="1024"/>
    </location>
</feature>
<feature type="domain" description="Fibronectin type-III" evidence="4">
    <location>
        <begin position="816"/>
        <end position="910"/>
    </location>
</feature>
<keyword evidence="6" id="KW-1185">Reference proteome</keyword>
<keyword evidence="1" id="KW-0378">Hydrolase</keyword>
<dbReference type="InterPro" id="IPR011042">
    <property type="entry name" value="6-blade_b-propeller_TolB-like"/>
</dbReference>
<accession>A0ABY2BM57</accession>
<keyword evidence="2" id="KW-0624">Polysaccharide degradation</keyword>
<comment type="caution">
    <text evidence="5">The sequence shown here is derived from an EMBL/GenBank/DDBJ whole genome shotgun (WGS) entry which is preliminary data.</text>
</comment>
<organism evidence="5 6">
    <name type="scientific">Kribbella orskensis</name>
    <dbReference type="NCBI Taxonomy" id="2512216"/>
    <lineage>
        <taxon>Bacteria</taxon>
        <taxon>Bacillati</taxon>
        <taxon>Actinomycetota</taxon>
        <taxon>Actinomycetes</taxon>
        <taxon>Propionibacteriales</taxon>
        <taxon>Kribbellaceae</taxon>
        <taxon>Kribbella</taxon>
    </lineage>
</organism>
<dbReference type="Gene3D" id="2.120.10.30">
    <property type="entry name" value="TolB, C-terminal domain"/>
    <property type="match status" value="1"/>
</dbReference>
<dbReference type="InterPro" id="IPR011659">
    <property type="entry name" value="WD40"/>
</dbReference>
<evidence type="ECO:0000256" key="2">
    <source>
        <dbReference type="ARBA" id="ARBA00023326"/>
    </source>
</evidence>
<dbReference type="InterPro" id="IPR003961">
    <property type="entry name" value="FN3_dom"/>
</dbReference>
<dbReference type="NCBIfam" id="NF012200">
    <property type="entry name" value="choice_anch_D"/>
    <property type="match status" value="1"/>
</dbReference>
<feature type="domain" description="Fibronectin type-III" evidence="4">
    <location>
        <begin position="33"/>
        <end position="131"/>
    </location>
</feature>
<keyword evidence="3" id="KW-0732">Signal</keyword>
<dbReference type="SUPFAM" id="SSF82171">
    <property type="entry name" value="DPP6 N-terminal domain-like"/>
    <property type="match status" value="1"/>
</dbReference>
<dbReference type="Gene3D" id="2.60.40.10">
    <property type="entry name" value="Immunoglobulins"/>
    <property type="match status" value="3"/>
</dbReference>
<evidence type="ECO:0000256" key="3">
    <source>
        <dbReference type="SAM" id="SignalP"/>
    </source>
</evidence>
<dbReference type="SMART" id="SM00060">
    <property type="entry name" value="FN3"/>
    <property type="match status" value="4"/>
</dbReference>
<evidence type="ECO:0000313" key="5">
    <source>
        <dbReference type="EMBL" id="TCO24469.1"/>
    </source>
</evidence>
<evidence type="ECO:0000259" key="4">
    <source>
        <dbReference type="PROSITE" id="PS50853"/>
    </source>
</evidence>
<proteinExistence type="predicted"/>
<gene>
    <name evidence="5" type="ORF">EV644_105506</name>
</gene>
<dbReference type="Proteomes" id="UP000295818">
    <property type="component" value="Unassembled WGS sequence"/>
</dbReference>
<keyword evidence="2" id="KW-0119">Carbohydrate metabolism</keyword>
<name>A0ABY2BM57_9ACTN</name>
<dbReference type="PROSITE" id="PS50853">
    <property type="entry name" value="FN3"/>
    <property type="match status" value="3"/>
</dbReference>